<organism evidence="11 12">
    <name type="scientific">Candidatus Yanofskybacteria bacterium GW2011_GWD1_39_16</name>
    <dbReference type="NCBI Taxonomy" id="1619030"/>
    <lineage>
        <taxon>Bacteria</taxon>
        <taxon>Candidatus Yanofskyibacteriota</taxon>
    </lineage>
</organism>
<dbReference type="Gene3D" id="3.20.20.70">
    <property type="entry name" value="Aldolase class I"/>
    <property type="match status" value="1"/>
</dbReference>
<sequence>MGRFKFIRIILSSIFVHTKPVIEQSLFDIKFKSPIGLAAGFDYEARLTEILPSLGFGFETVGTLTRCAYDGNSDPMLGRLSRSQSLMVNKGFKNLGIRATLEKLTSKQVMYPIGISIGKTNNINIKTQEGAVEDIIETFREAERFRIDFTYYELNISCPNLIGNVEFYNPDHLNQLLQSLSRMTLSRPVFIKMPISKTDEEIDSMMDVIIQYPLIEAVIIGNLQQNRNSQSLYPDEVAKFNKGSFSGIPCQKRSDELIRRIYKKHGSAIKIIGCGGIFNTADAYRKIRLGASLVQLITGLIFEGPQLVSDINKGLVKLLYADGYNSISDAIGVDA</sequence>
<dbReference type="PIRSF" id="PIRSF000164">
    <property type="entry name" value="DHO_oxidase"/>
    <property type="match status" value="1"/>
</dbReference>
<gene>
    <name evidence="11" type="ORF">UT35_C0005G0010</name>
</gene>
<dbReference type="NCBIfam" id="TIGR01036">
    <property type="entry name" value="pyrD_sub2"/>
    <property type="match status" value="1"/>
</dbReference>
<dbReference type="GO" id="GO:0106430">
    <property type="term" value="F:dihydroorotate dehydrogenase (quinone) activity"/>
    <property type="evidence" value="ECO:0007669"/>
    <property type="project" value="UniProtKB-EC"/>
</dbReference>
<evidence type="ECO:0000313" key="11">
    <source>
        <dbReference type="EMBL" id="KKR09440.1"/>
    </source>
</evidence>
<dbReference type="CDD" id="cd04738">
    <property type="entry name" value="DHOD_2_like"/>
    <property type="match status" value="1"/>
</dbReference>
<keyword evidence="5" id="KW-0288">FMN</keyword>
<comment type="caution">
    <text evidence="11">The sequence shown here is derived from an EMBL/GenBank/DDBJ whole genome shotgun (WGS) entry which is preliminary data.</text>
</comment>
<dbReference type="InterPro" id="IPR005720">
    <property type="entry name" value="Dihydroorotate_DH_cat"/>
</dbReference>
<evidence type="ECO:0000256" key="1">
    <source>
        <dbReference type="ARBA" id="ARBA00001917"/>
    </source>
</evidence>
<proteinExistence type="predicted"/>
<dbReference type="EMBL" id="LBWL01000005">
    <property type="protein sequence ID" value="KKR09440.1"/>
    <property type="molecule type" value="Genomic_DNA"/>
</dbReference>
<comment type="cofactor">
    <cofactor evidence="1">
        <name>FMN</name>
        <dbReference type="ChEBI" id="CHEBI:58210"/>
    </cofactor>
</comment>
<dbReference type="GO" id="GO:0005737">
    <property type="term" value="C:cytoplasm"/>
    <property type="evidence" value="ECO:0007669"/>
    <property type="project" value="InterPro"/>
</dbReference>
<protein>
    <recommendedName>
        <fullName evidence="9">Dihydroorotate dehydrogenase (quinone)</fullName>
        <ecNumber evidence="9">1.3.5.2</ecNumber>
    </recommendedName>
</protein>
<dbReference type="SUPFAM" id="SSF51395">
    <property type="entry name" value="FMN-linked oxidoreductases"/>
    <property type="match status" value="1"/>
</dbReference>
<dbReference type="Pfam" id="PF01180">
    <property type="entry name" value="DHO_dh"/>
    <property type="match status" value="1"/>
</dbReference>
<dbReference type="UniPathway" id="UPA00070"/>
<evidence type="ECO:0000256" key="9">
    <source>
        <dbReference type="NCBIfam" id="TIGR01036"/>
    </source>
</evidence>
<dbReference type="PANTHER" id="PTHR48109:SF4">
    <property type="entry name" value="DIHYDROOROTATE DEHYDROGENASE (QUINONE), MITOCHONDRIAL"/>
    <property type="match status" value="1"/>
</dbReference>
<evidence type="ECO:0000313" key="12">
    <source>
        <dbReference type="Proteomes" id="UP000033996"/>
    </source>
</evidence>
<dbReference type="InterPro" id="IPR050074">
    <property type="entry name" value="DHO_dehydrogenase"/>
</dbReference>
<evidence type="ECO:0000256" key="2">
    <source>
        <dbReference type="ARBA" id="ARBA00003125"/>
    </source>
</evidence>
<comment type="pathway">
    <text evidence="3">Pyrimidine metabolism; UMP biosynthesis via de novo pathway.</text>
</comment>
<evidence type="ECO:0000256" key="3">
    <source>
        <dbReference type="ARBA" id="ARBA00004725"/>
    </source>
</evidence>
<evidence type="ECO:0000259" key="10">
    <source>
        <dbReference type="Pfam" id="PF01180"/>
    </source>
</evidence>
<comment type="function">
    <text evidence="2">Catalyzes the conversion of dihydroorotate to orotate with quinone as electron acceptor.</text>
</comment>
<name>A0A837HSQ1_9BACT</name>
<dbReference type="GO" id="GO:0006207">
    <property type="term" value="P:'de novo' pyrimidine nucleobase biosynthetic process"/>
    <property type="evidence" value="ECO:0007669"/>
    <property type="project" value="UniProtKB-UniRule"/>
</dbReference>
<dbReference type="InterPro" id="IPR005719">
    <property type="entry name" value="Dihydroorotate_DH_2"/>
</dbReference>
<evidence type="ECO:0000256" key="4">
    <source>
        <dbReference type="ARBA" id="ARBA00022630"/>
    </source>
</evidence>
<evidence type="ECO:0000256" key="7">
    <source>
        <dbReference type="ARBA" id="ARBA00023002"/>
    </source>
</evidence>
<reference evidence="11 12" key="1">
    <citation type="journal article" date="2015" name="Nature">
        <title>rRNA introns, odd ribosomes, and small enigmatic genomes across a large radiation of phyla.</title>
        <authorList>
            <person name="Brown C.T."/>
            <person name="Hug L.A."/>
            <person name="Thomas B.C."/>
            <person name="Sharon I."/>
            <person name="Castelle C.J."/>
            <person name="Singh A."/>
            <person name="Wilkins M.J."/>
            <person name="Williams K.H."/>
            <person name="Banfield J.F."/>
        </authorList>
    </citation>
    <scope>NUCLEOTIDE SEQUENCE [LARGE SCALE GENOMIC DNA]</scope>
</reference>
<dbReference type="InterPro" id="IPR013785">
    <property type="entry name" value="Aldolase_TIM"/>
</dbReference>
<evidence type="ECO:0000256" key="5">
    <source>
        <dbReference type="ARBA" id="ARBA00022643"/>
    </source>
</evidence>
<feature type="domain" description="Dihydroorotate dehydrogenase catalytic" evidence="10">
    <location>
        <begin position="22"/>
        <end position="319"/>
    </location>
</feature>
<accession>A0A837HSQ1</accession>
<keyword evidence="4" id="KW-0285">Flavoprotein</keyword>
<keyword evidence="6" id="KW-0665">Pyrimidine biosynthesis</keyword>
<dbReference type="EC" id="1.3.5.2" evidence="9"/>
<keyword evidence="7" id="KW-0560">Oxidoreductase</keyword>
<dbReference type="GO" id="GO:0044205">
    <property type="term" value="P:'de novo' UMP biosynthetic process"/>
    <property type="evidence" value="ECO:0007669"/>
    <property type="project" value="UniProtKB-UniPathway"/>
</dbReference>
<dbReference type="InterPro" id="IPR012135">
    <property type="entry name" value="Dihydroorotate_DH_1_2"/>
</dbReference>
<dbReference type="GO" id="GO:0016020">
    <property type="term" value="C:membrane"/>
    <property type="evidence" value="ECO:0007669"/>
    <property type="project" value="InterPro"/>
</dbReference>
<evidence type="ECO:0000256" key="8">
    <source>
        <dbReference type="ARBA" id="ARBA00023136"/>
    </source>
</evidence>
<evidence type="ECO:0000256" key="6">
    <source>
        <dbReference type="ARBA" id="ARBA00022975"/>
    </source>
</evidence>
<dbReference type="PANTHER" id="PTHR48109">
    <property type="entry name" value="DIHYDROOROTATE DEHYDROGENASE (QUINONE), MITOCHONDRIAL-RELATED"/>
    <property type="match status" value="1"/>
</dbReference>
<dbReference type="AlphaFoldDB" id="A0A837HSQ1"/>
<keyword evidence="8" id="KW-0472">Membrane</keyword>
<dbReference type="Proteomes" id="UP000033996">
    <property type="component" value="Unassembled WGS sequence"/>
</dbReference>